<organism evidence="4 5">
    <name type="scientific">Roseiconus lacunae</name>
    <dbReference type="NCBI Taxonomy" id="2605694"/>
    <lineage>
        <taxon>Bacteria</taxon>
        <taxon>Pseudomonadati</taxon>
        <taxon>Planctomycetota</taxon>
        <taxon>Planctomycetia</taxon>
        <taxon>Pirellulales</taxon>
        <taxon>Pirellulaceae</taxon>
        <taxon>Roseiconus</taxon>
    </lineage>
</organism>
<dbReference type="Pfam" id="PF13517">
    <property type="entry name" value="FG-GAP_3"/>
    <property type="match status" value="2"/>
</dbReference>
<evidence type="ECO:0000256" key="1">
    <source>
        <dbReference type="ARBA" id="ARBA00022729"/>
    </source>
</evidence>
<sequence length="948" mass="104698">MREAVARRDWEDAELASRQALIEEPGDPDLITLAAGIAAFQDRKREAAKMLVEAAEVAEYQPLERIDSAVRGLMDVGEIYAAIELLETSLKQFPERDAQRQVLVGFYNEVQRGEMVPPHLWQLIKRRHFSLPLLLTTTERSSRRLSDSSSQRLLERNPHDHRVRLSEAFLSLYRRDFVSAAGTLQQILEHHPDFAPAYAMYGQALSGMLRFDEFDQWVSNAPVGVRNYADYWLTIGDFLANQRQLDQATRAYWEACQRDPARGLAWDRLRLSAMQLKESESENADLVTDTALAAIEAHAKGLIVVRDAFNDFCGNSKDSQRAATKVARGLLDVGRTWEAEAWSALALNFKNEPSPDLSGLREQIIATLRRDASWVSKSTPGLQVDFSFLPEPELGQLRFASSDMLVPELLSHDHIRLRSSGNDWGLQSIGVGNDPSDPKLAPLIRSTGAGGGMLDYDLDGFADLIVVNAGGTMLQADSMPNQLLRNDGRQFYDVSDQAAVADRRFGQGVSVGDFNEDGFPDLFIANLGVNQLLRNNGDGSFTDCSSLIADSVAAQWSTSAAFADLNRDGLADLFVAQYCQAVDSLKDACPNKAGEPGPCHPMVFAGDVDQVYESLGSGEFENVSQRWFADQVPGRGLGVLAGRLDKRQMGVFVANDMTRNAYYIAPAASETKLEDRATASGIAVDGQSLAQASMGIAASDFDHDGDLDLYVTGFGREYNIFYEQVVPGVWEDATAKLGLVEPTLSWVGFGTQAIDLDNDGLDELVVTNGNIGQFAEPGADRYEQPLQVFRRGEQGRFEELEDDSWGEYFKRDHVGRALWTSDVNRDGRNDLFVTETRSSIGLLINETKTEGHVIAFQVIGTNSSRDAVGTVIEFYVNGTPRTLWRLAGDGYLCSNEKQLLCGLGSADQVTEVKVTWPDGSIESLGRLEADRAYLIVEGQREAFESFQY</sequence>
<protein>
    <submittedName>
        <fullName evidence="4">FG-GAP-like repeat-containing protein</fullName>
    </submittedName>
</protein>
<dbReference type="Gene3D" id="1.25.40.10">
    <property type="entry name" value="Tetratricopeptide repeat domain"/>
    <property type="match status" value="1"/>
</dbReference>
<keyword evidence="5" id="KW-1185">Reference proteome</keyword>
<reference evidence="4 5" key="1">
    <citation type="submission" date="2023-06" db="EMBL/GenBank/DDBJ databases">
        <title>Roseiconus lacunae JC819 isolated from Gulf of Mannar region, Tamil Nadu.</title>
        <authorList>
            <person name="Pk S."/>
            <person name="Ch S."/>
            <person name="Ch V.R."/>
        </authorList>
    </citation>
    <scope>NUCLEOTIDE SEQUENCE [LARGE SCALE GENOMIC DNA]</scope>
    <source>
        <strain evidence="4 5">JC819</strain>
    </source>
</reference>
<feature type="repeat" description="TPR" evidence="2">
    <location>
        <begin position="229"/>
        <end position="262"/>
    </location>
</feature>
<evidence type="ECO:0000259" key="3">
    <source>
        <dbReference type="Pfam" id="PF07593"/>
    </source>
</evidence>
<dbReference type="InterPro" id="IPR011519">
    <property type="entry name" value="UnbV_ASPIC"/>
</dbReference>
<dbReference type="Gene3D" id="2.130.10.130">
    <property type="entry name" value="Integrin alpha, N-terminal"/>
    <property type="match status" value="2"/>
</dbReference>
<evidence type="ECO:0000313" key="5">
    <source>
        <dbReference type="Proteomes" id="UP001239462"/>
    </source>
</evidence>
<keyword evidence="2" id="KW-0802">TPR repeat</keyword>
<feature type="domain" description="ASPIC/UnbV" evidence="3">
    <location>
        <begin position="867"/>
        <end position="933"/>
    </location>
</feature>
<proteinExistence type="predicted"/>
<dbReference type="SUPFAM" id="SSF69318">
    <property type="entry name" value="Integrin alpha N-terminal domain"/>
    <property type="match status" value="1"/>
</dbReference>
<gene>
    <name evidence="4" type="ORF">QTN89_10850</name>
</gene>
<dbReference type="EMBL" id="JASZZN010000007">
    <property type="protein sequence ID" value="MDM4015931.1"/>
    <property type="molecule type" value="Genomic_DNA"/>
</dbReference>
<dbReference type="PANTHER" id="PTHR16026:SF0">
    <property type="entry name" value="CARTILAGE ACIDIC PROTEIN 1"/>
    <property type="match status" value="1"/>
</dbReference>
<name>A0ABT7PIC0_9BACT</name>
<keyword evidence="1" id="KW-0732">Signal</keyword>
<dbReference type="PANTHER" id="PTHR16026">
    <property type="entry name" value="CARTILAGE ACIDIC PROTEIN 1"/>
    <property type="match status" value="1"/>
</dbReference>
<accession>A0ABT7PIC0</accession>
<dbReference type="InterPro" id="IPR028994">
    <property type="entry name" value="Integrin_alpha_N"/>
</dbReference>
<dbReference type="InterPro" id="IPR013517">
    <property type="entry name" value="FG-GAP"/>
</dbReference>
<evidence type="ECO:0000256" key="2">
    <source>
        <dbReference type="PROSITE-ProRule" id="PRU00339"/>
    </source>
</evidence>
<dbReference type="InterPro" id="IPR027039">
    <property type="entry name" value="Crtac1"/>
</dbReference>
<dbReference type="Proteomes" id="UP001239462">
    <property type="component" value="Unassembled WGS sequence"/>
</dbReference>
<dbReference type="InterPro" id="IPR011990">
    <property type="entry name" value="TPR-like_helical_dom_sf"/>
</dbReference>
<comment type="caution">
    <text evidence="4">The sequence shown here is derived from an EMBL/GenBank/DDBJ whole genome shotgun (WGS) entry which is preliminary data.</text>
</comment>
<dbReference type="InterPro" id="IPR019734">
    <property type="entry name" value="TPR_rpt"/>
</dbReference>
<dbReference type="SUPFAM" id="SSF48452">
    <property type="entry name" value="TPR-like"/>
    <property type="match status" value="1"/>
</dbReference>
<dbReference type="Pfam" id="PF07593">
    <property type="entry name" value="UnbV_ASPIC"/>
    <property type="match status" value="1"/>
</dbReference>
<dbReference type="RefSeq" id="WP_149496181.1">
    <property type="nucleotide sequence ID" value="NZ_JASZZN010000007.1"/>
</dbReference>
<evidence type="ECO:0000313" key="4">
    <source>
        <dbReference type="EMBL" id="MDM4015931.1"/>
    </source>
</evidence>
<dbReference type="PROSITE" id="PS50005">
    <property type="entry name" value="TPR"/>
    <property type="match status" value="1"/>
</dbReference>